<feature type="region of interest" description="Disordered" evidence="1">
    <location>
        <begin position="93"/>
        <end position="123"/>
    </location>
</feature>
<dbReference type="EMBL" id="MU005772">
    <property type="protein sequence ID" value="KAF2708522.1"/>
    <property type="molecule type" value="Genomic_DNA"/>
</dbReference>
<protein>
    <submittedName>
        <fullName evidence="2">Uncharacterized protein</fullName>
    </submittedName>
</protein>
<name>A0A6G1K7S7_9PLEO</name>
<keyword evidence="3" id="KW-1185">Reference proteome</keyword>
<organism evidence="2 3">
    <name type="scientific">Pleomassaria siparia CBS 279.74</name>
    <dbReference type="NCBI Taxonomy" id="1314801"/>
    <lineage>
        <taxon>Eukaryota</taxon>
        <taxon>Fungi</taxon>
        <taxon>Dikarya</taxon>
        <taxon>Ascomycota</taxon>
        <taxon>Pezizomycotina</taxon>
        <taxon>Dothideomycetes</taxon>
        <taxon>Pleosporomycetidae</taxon>
        <taxon>Pleosporales</taxon>
        <taxon>Pleomassariaceae</taxon>
        <taxon>Pleomassaria</taxon>
    </lineage>
</organism>
<gene>
    <name evidence="2" type="ORF">K504DRAFT_456515</name>
</gene>
<evidence type="ECO:0000256" key="1">
    <source>
        <dbReference type="SAM" id="MobiDB-lite"/>
    </source>
</evidence>
<feature type="compositionally biased region" description="Basic residues" evidence="1">
    <location>
        <begin position="1"/>
        <end position="19"/>
    </location>
</feature>
<evidence type="ECO:0000313" key="2">
    <source>
        <dbReference type="EMBL" id="KAF2708522.1"/>
    </source>
</evidence>
<proteinExistence type="predicted"/>
<reference evidence="2" key="1">
    <citation type="journal article" date="2020" name="Stud. Mycol.">
        <title>101 Dothideomycetes genomes: a test case for predicting lifestyles and emergence of pathogens.</title>
        <authorList>
            <person name="Haridas S."/>
            <person name="Albert R."/>
            <person name="Binder M."/>
            <person name="Bloem J."/>
            <person name="Labutti K."/>
            <person name="Salamov A."/>
            <person name="Andreopoulos B."/>
            <person name="Baker S."/>
            <person name="Barry K."/>
            <person name="Bills G."/>
            <person name="Bluhm B."/>
            <person name="Cannon C."/>
            <person name="Castanera R."/>
            <person name="Culley D."/>
            <person name="Daum C."/>
            <person name="Ezra D."/>
            <person name="Gonzalez J."/>
            <person name="Henrissat B."/>
            <person name="Kuo A."/>
            <person name="Liang C."/>
            <person name="Lipzen A."/>
            <person name="Lutzoni F."/>
            <person name="Magnuson J."/>
            <person name="Mondo S."/>
            <person name="Nolan M."/>
            <person name="Ohm R."/>
            <person name="Pangilinan J."/>
            <person name="Park H.-J."/>
            <person name="Ramirez L."/>
            <person name="Alfaro M."/>
            <person name="Sun H."/>
            <person name="Tritt A."/>
            <person name="Yoshinaga Y."/>
            <person name="Zwiers L.-H."/>
            <person name="Turgeon B."/>
            <person name="Goodwin S."/>
            <person name="Spatafora J."/>
            <person name="Crous P."/>
            <person name="Grigoriev I."/>
        </authorList>
    </citation>
    <scope>NUCLEOTIDE SEQUENCE</scope>
    <source>
        <strain evidence="2">CBS 279.74</strain>
    </source>
</reference>
<evidence type="ECO:0000313" key="3">
    <source>
        <dbReference type="Proteomes" id="UP000799428"/>
    </source>
</evidence>
<dbReference type="AlphaFoldDB" id="A0A6G1K7S7"/>
<feature type="region of interest" description="Disordered" evidence="1">
    <location>
        <begin position="1"/>
        <end position="24"/>
    </location>
</feature>
<feature type="compositionally biased region" description="Basic and acidic residues" evidence="1">
    <location>
        <begin position="93"/>
        <end position="112"/>
    </location>
</feature>
<accession>A0A6G1K7S7</accession>
<dbReference type="Proteomes" id="UP000799428">
    <property type="component" value="Unassembled WGS sequence"/>
</dbReference>
<sequence length="313" mass="35886">MAKRKRVWRDRQARRRTRQRREVKGRAFEPKRLELLDKSISGFQESAALKATGARATLDRGDELLCDISQMRVVENPDDGHGARSRMIVERSAEDRGTTARDFHKENKRGDGRNGLSGGSSQHHHMTWDIICRQREGFESRRFRVWCWQESFHDGVRHGTTIHMQGFGGQRSRVTVEWTALHVQLRRGRSTDVGVMWYLIRAEIARRVGGGRRWTEGFWMLNDSCTKSGAALEKQHHNAHKPPVGKISRVEHDVHGYVPQHVCRNRARVHASATSGVGRAGYKNGHIRHFLDDLNTSSACDRHTHLHSTVQSM</sequence>